<organism evidence="13 14">
    <name type="scientific">Bradyrhizobium australiense</name>
    <dbReference type="NCBI Taxonomy" id="2721161"/>
    <lineage>
        <taxon>Bacteria</taxon>
        <taxon>Pseudomonadati</taxon>
        <taxon>Pseudomonadota</taxon>
        <taxon>Alphaproteobacteria</taxon>
        <taxon>Hyphomicrobiales</taxon>
        <taxon>Nitrobacteraceae</taxon>
        <taxon>Bradyrhizobium</taxon>
    </lineage>
</organism>
<evidence type="ECO:0000256" key="6">
    <source>
        <dbReference type="ARBA" id="ARBA00022692"/>
    </source>
</evidence>
<keyword evidence="7 9" id="KW-1133">Transmembrane helix</keyword>
<dbReference type="Proteomes" id="UP000544122">
    <property type="component" value="Unassembled WGS sequence"/>
</dbReference>
<dbReference type="EMBL" id="JAAVLX010000001">
    <property type="protein sequence ID" value="NOJ38056.1"/>
    <property type="molecule type" value="Genomic_DNA"/>
</dbReference>
<dbReference type="Pfam" id="PF26002">
    <property type="entry name" value="Beta-barrel_AprE"/>
    <property type="match status" value="1"/>
</dbReference>
<evidence type="ECO:0000256" key="3">
    <source>
        <dbReference type="ARBA" id="ARBA00022448"/>
    </source>
</evidence>
<gene>
    <name evidence="13" type="ORF">HCN58_00165</name>
</gene>
<dbReference type="PANTHER" id="PTHR30386">
    <property type="entry name" value="MEMBRANE FUSION SUBUNIT OF EMRAB-TOLC MULTIDRUG EFFLUX PUMP"/>
    <property type="match status" value="1"/>
</dbReference>
<evidence type="ECO:0000256" key="1">
    <source>
        <dbReference type="ARBA" id="ARBA00004377"/>
    </source>
</evidence>
<feature type="coiled-coil region" evidence="10">
    <location>
        <begin position="160"/>
        <end position="187"/>
    </location>
</feature>
<feature type="domain" description="AprE-like beta-barrel" evidence="12">
    <location>
        <begin position="324"/>
        <end position="413"/>
    </location>
</feature>
<evidence type="ECO:0000256" key="4">
    <source>
        <dbReference type="ARBA" id="ARBA00022475"/>
    </source>
</evidence>
<keyword evidence="8 9" id="KW-0472">Membrane</keyword>
<reference evidence="13 14" key="1">
    <citation type="submission" date="2020-03" db="EMBL/GenBank/DDBJ databases">
        <title>Bradyrhizobium diversity isolated from nodules of Indigofera sp.</title>
        <authorList>
            <person name="Klepa M."/>
            <person name="Helene L."/>
            <person name="Hungria M."/>
        </authorList>
    </citation>
    <scope>NUCLEOTIDE SEQUENCE [LARGE SCALE GENOMIC DNA]</scope>
    <source>
        <strain evidence="13 14">WSM 1791</strain>
    </source>
</reference>
<dbReference type="GO" id="GO:0015031">
    <property type="term" value="P:protein transport"/>
    <property type="evidence" value="ECO:0007669"/>
    <property type="project" value="InterPro"/>
</dbReference>
<evidence type="ECO:0000259" key="12">
    <source>
        <dbReference type="Pfam" id="PF26002"/>
    </source>
</evidence>
<evidence type="ECO:0000256" key="9">
    <source>
        <dbReference type="RuleBase" id="RU365093"/>
    </source>
</evidence>
<sequence>MNAALTGQALPAIRRQLRIAMAAAIVLVGGLGGWAATTELAGAVIAPGTIVVDSNVKKVQHPTGGVVGELRVREGHPVKAGQILVRLDETVTRANLAIVVKNLTELTARQARFEAERDGSEILSFPDELERRSSDPIVAAVLKGERTQFEVRRAARAGQKAQLNERIGQVQEQIRGMTEQVTAKQREIELIHQELEGVRQLWRSKLVPIYRVTALERDAARLHGERGALISSTAEARGKISETALQILQIDQDLRSEVGKELGEIRAKISELVEKRIAAEDQLMRIDIRAPQDGRVHQLSVHTVGGVISPGDPIMLIVPESDPLLVEARIAPQEIDQVRVGQRALLRFSAFNLRTTPELNGEVLGVGADVTQDPKTGAGFYTVRISLPDHEIARLEGLKLVPGMPVEAFVQTGERTALSYLVKPVSDQIMKAWRER</sequence>
<evidence type="ECO:0000259" key="11">
    <source>
        <dbReference type="Pfam" id="PF25994"/>
    </source>
</evidence>
<evidence type="ECO:0000256" key="7">
    <source>
        <dbReference type="ARBA" id="ARBA00022989"/>
    </source>
</evidence>
<keyword evidence="14" id="KW-1185">Reference proteome</keyword>
<keyword evidence="10" id="KW-0175">Coiled coil</keyword>
<evidence type="ECO:0000256" key="10">
    <source>
        <dbReference type="SAM" id="Coils"/>
    </source>
</evidence>
<accession>A0A7Y4LTI5</accession>
<evidence type="ECO:0000256" key="5">
    <source>
        <dbReference type="ARBA" id="ARBA00022519"/>
    </source>
</evidence>
<dbReference type="InterPro" id="IPR058982">
    <property type="entry name" value="Beta-barrel_AprE"/>
</dbReference>
<keyword evidence="6 9" id="KW-0812">Transmembrane</keyword>
<keyword evidence="3 9" id="KW-0813">Transport</keyword>
<keyword evidence="5 9" id="KW-0997">Cell inner membrane</keyword>
<evidence type="ECO:0000313" key="14">
    <source>
        <dbReference type="Proteomes" id="UP000544122"/>
    </source>
</evidence>
<dbReference type="InterPro" id="IPR050739">
    <property type="entry name" value="MFP"/>
</dbReference>
<name>A0A7Y4LTI5_9BRAD</name>
<dbReference type="AlphaFoldDB" id="A0A7Y4LTI5"/>
<protein>
    <recommendedName>
        <fullName evidence="9">Membrane fusion protein (MFP) family protein</fullName>
    </recommendedName>
</protein>
<feature type="domain" description="AprE-like long alpha-helical hairpin" evidence="11">
    <location>
        <begin position="93"/>
        <end position="282"/>
    </location>
</feature>
<keyword evidence="4 9" id="KW-1003">Cell membrane</keyword>
<comment type="caution">
    <text evidence="13">The sequence shown here is derived from an EMBL/GenBank/DDBJ whole genome shotgun (WGS) entry which is preliminary data.</text>
</comment>
<dbReference type="RefSeq" id="WP_171577382.1">
    <property type="nucleotide sequence ID" value="NZ_JAAVLX010000001.1"/>
</dbReference>
<dbReference type="Gene3D" id="2.40.50.100">
    <property type="match status" value="1"/>
</dbReference>
<dbReference type="InterPro" id="IPR058781">
    <property type="entry name" value="HH_AprE-like"/>
</dbReference>
<dbReference type="GO" id="GO:0005886">
    <property type="term" value="C:plasma membrane"/>
    <property type="evidence" value="ECO:0007669"/>
    <property type="project" value="UniProtKB-SubCell"/>
</dbReference>
<comment type="subcellular location">
    <subcellularLocation>
        <location evidence="1 9">Cell inner membrane</location>
        <topology evidence="1 9">Single-pass membrane protein</topology>
    </subcellularLocation>
</comment>
<evidence type="ECO:0000256" key="8">
    <source>
        <dbReference type="ARBA" id="ARBA00023136"/>
    </source>
</evidence>
<comment type="similarity">
    <text evidence="2 9">Belongs to the membrane fusion protein (MFP) (TC 8.A.1) family.</text>
</comment>
<dbReference type="Gene3D" id="2.40.30.170">
    <property type="match status" value="1"/>
</dbReference>
<dbReference type="InterPro" id="IPR010129">
    <property type="entry name" value="T1SS_HlyD"/>
</dbReference>
<dbReference type="PANTHER" id="PTHR30386:SF17">
    <property type="entry name" value="ALKALINE PROTEASE SECRETION PROTEIN APRE"/>
    <property type="match status" value="1"/>
</dbReference>
<proteinExistence type="inferred from homology"/>
<feature type="transmembrane region" description="Helical" evidence="9">
    <location>
        <begin position="17"/>
        <end position="36"/>
    </location>
</feature>
<evidence type="ECO:0000313" key="13">
    <source>
        <dbReference type="EMBL" id="NOJ38056.1"/>
    </source>
</evidence>
<evidence type="ECO:0000256" key="2">
    <source>
        <dbReference type="ARBA" id="ARBA00009477"/>
    </source>
</evidence>
<dbReference type="Pfam" id="PF25994">
    <property type="entry name" value="HH_AprE"/>
    <property type="match status" value="1"/>
</dbReference>
<dbReference type="NCBIfam" id="TIGR01843">
    <property type="entry name" value="type_I_hlyD"/>
    <property type="match status" value="1"/>
</dbReference>
<dbReference type="PRINTS" id="PR01490">
    <property type="entry name" value="RTXTOXIND"/>
</dbReference>